<dbReference type="PROSITE" id="PS50006">
    <property type="entry name" value="FHA_DOMAIN"/>
    <property type="match status" value="1"/>
</dbReference>
<dbReference type="Pfam" id="PF00498">
    <property type="entry name" value="FHA"/>
    <property type="match status" value="1"/>
</dbReference>
<dbReference type="EMBL" id="PGTM01000070">
    <property type="protein sequence ID" value="PJF36229.1"/>
    <property type="molecule type" value="Genomic_DNA"/>
</dbReference>
<proteinExistence type="predicted"/>
<comment type="caution">
    <text evidence="2">The sequence shown here is derived from an EMBL/GenBank/DDBJ whole genome shotgun (WGS) entry which is preliminary data.</text>
</comment>
<gene>
    <name evidence="2" type="ORF">CUN49_06565</name>
    <name evidence="3" type="ORF">CUN50_04455</name>
</gene>
<dbReference type="InterPro" id="IPR008984">
    <property type="entry name" value="SMAD_FHA_dom_sf"/>
</dbReference>
<dbReference type="SUPFAM" id="SSF54236">
    <property type="entry name" value="Ubiquitin-like"/>
    <property type="match status" value="1"/>
</dbReference>
<dbReference type="SUPFAM" id="SSF49879">
    <property type="entry name" value="SMAD/FHA domain"/>
    <property type="match status" value="1"/>
</dbReference>
<evidence type="ECO:0000259" key="1">
    <source>
        <dbReference type="PROSITE" id="PS50006"/>
    </source>
</evidence>
<reference evidence="4 5" key="1">
    <citation type="submission" date="2017-11" db="EMBL/GenBank/DDBJ databases">
        <title>Evolution of Phototrophy in the Chloroflexi Phylum Driven by Horizontal Gene Transfer.</title>
        <authorList>
            <person name="Ward L.M."/>
            <person name="Hemp J."/>
            <person name="Shih P.M."/>
            <person name="Mcglynn S.E."/>
            <person name="Fischer W."/>
        </authorList>
    </citation>
    <scope>NUCLEOTIDE SEQUENCE [LARGE SCALE GENOMIC DNA]</scope>
    <source>
        <strain evidence="3">CP1_1M</strain>
        <strain evidence="2">JP3_13</strain>
    </source>
</reference>
<feature type="domain" description="FHA" evidence="1">
    <location>
        <begin position="123"/>
        <end position="184"/>
    </location>
</feature>
<protein>
    <recommendedName>
        <fullName evidence="1">FHA domain-containing protein</fullName>
    </recommendedName>
</protein>
<evidence type="ECO:0000313" key="4">
    <source>
        <dbReference type="Proteomes" id="UP000228947"/>
    </source>
</evidence>
<name>A0A2M8PFA1_9CHLR</name>
<evidence type="ECO:0000313" key="5">
    <source>
        <dbReference type="Proteomes" id="UP000229681"/>
    </source>
</evidence>
<evidence type="ECO:0000313" key="2">
    <source>
        <dbReference type="EMBL" id="PJF36229.1"/>
    </source>
</evidence>
<organism evidence="2 5">
    <name type="scientific">Candidatus Thermofonsia Clade 1 bacterium</name>
    <dbReference type="NCBI Taxonomy" id="2364210"/>
    <lineage>
        <taxon>Bacteria</taxon>
        <taxon>Bacillati</taxon>
        <taxon>Chloroflexota</taxon>
        <taxon>Candidatus Thermofontia</taxon>
        <taxon>Candidatus Thermofonsia Clade 1</taxon>
    </lineage>
</organism>
<evidence type="ECO:0000313" key="3">
    <source>
        <dbReference type="EMBL" id="PJF42368.1"/>
    </source>
</evidence>
<dbReference type="InterPro" id="IPR000253">
    <property type="entry name" value="FHA_dom"/>
</dbReference>
<dbReference type="Gene3D" id="2.60.200.20">
    <property type="match status" value="1"/>
</dbReference>
<accession>A0A2M8PFA1</accession>
<dbReference type="AlphaFoldDB" id="A0A2M8PFA1"/>
<dbReference type="Proteomes" id="UP000229681">
    <property type="component" value="Unassembled WGS sequence"/>
</dbReference>
<dbReference type="Proteomes" id="UP000228947">
    <property type="component" value="Unassembled WGS sequence"/>
</dbReference>
<dbReference type="EMBL" id="PGTL01000020">
    <property type="protein sequence ID" value="PJF42368.1"/>
    <property type="molecule type" value="Genomic_DNA"/>
</dbReference>
<sequence>MTRLVVTITSDLFDTPEQEVSVRENLPVRTLIEETIKEFNLPSDALYTLRIQSSGKLLDPEKTLEQQGVKTGEQLSFSREHRAARREAVLGSNTSRIMLSTNRRPYLREDSRGEIFNIDFQPAIIGRPDHSNPASREFLAVNLEGYEGAKSVSRYHARITESQGQFYIESLAEHNPAYLNGQIVRVGEKRMLNSGDKVRVGQISLTFGLRQATTQSIPNRPRTAQINNSPDASS</sequence>
<dbReference type="CDD" id="cd00060">
    <property type="entry name" value="FHA"/>
    <property type="match status" value="1"/>
</dbReference>
<dbReference type="InterPro" id="IPR029071">
    <property type="entry name" value="Ubiquitin-like_domsf"/>
</dbReference>